<organism evidence="1">
    <name type="scientific">Arundo donax</name>
    <name type="common">Giant reed</name>
    <name type="synonym">Donax arundinaceus</name>
    <dbReference type="NCBI Taxonomy" id="35708"/>
    <lineage>
        <taxon>Eukaryota</taxon>
        <taxon>Viridiplantae</taxon>
        <taxon>Streptophyta</taxon>
        <taxon>Embryophyta</taxon>
        <taxon>Tracheophyta</taxon>
        <taxon>Spermatophyta</taxon>
        <taxon>Magnoliopsida</taxon>
        <taxon>Liliopsida</taxon>
        <taxon>Poales</taxon>
        <taxon>Poaceae</taxon>
        <taxon>PACMAD clade</taxon>
        <taxon>Arundinoideae</taxon>
        <taxon>Arundineae</taxon>
        <taxon>Arundo</taxon>
    </lineage>
</organism>
<evidence type="ECO:0000313" key="1">
    <source>
        <dbReference type="EMBL" id="JAD38370.1"/>
    </source>
</evidence>
<sequence length="64" mass="7376">MSFNKLPQMSYQGVTQHLSNCKVIVDIKNLQLLIAKFKLVKTRFQEVYLILAPNSCMTFVISKL</sequence>
<proteinExistence type="predicted"/>
<reference evidence="1" key="2">
    <citation type="journal article" date="2015" name="Data Brief">
        <title>Shoot transcriptome of the giant reed, Arundo donax.</title>
        <authorList>
            <person name="Barrero R.A."/>
            <person name="Guerrero F.D."/>
            <person name="Moolhuijzen P."/>
            <person name="Goolsby J.A."/>
            <person name="Tidwell J."/>
            <person name="Bellgard S.E."/>
            <person name="Bellgard M.I."/>
        </authorList>
    </citation>
    <scope>NUCLEOTIDE SEQUENCE</scope>
    <source>
        <tissue evidence="1">Shoot tissue taken approximately 20 cm above the soil surface</tissue>
    </source>
</reference>
<dbReference type="AlphaFoldDB" id="A0A0A8ZNP4"/>
<accession>A0A0A8ZNP4</accession>
<reference evidence="1" key="1">
    <citation type="submission" date="2014-09" db="EMBL/GenBank/DDBJ databases">
        <authorList>
            <person name="Magalhaes I.L.F."/>
            <person name="Oliveira U."/>
            <person name="Santos F.R."/>
            <person name="Vidigal T.H.D.A."/>
            <person name="Brescovit A.D."/>
            <person name="Santos A.J."/>
        </authorList>
    </citation>
    <scope>NUCLEOTIDE SEQUENCE</scope>
    <source>
        <tissue evidence="1">Shoot tissue taken approximately 20 cm above the soil surface</tissue>
    </source>
</reference>
<dbReference type="EMBL" id="GBRH01259525">
    <property type="protein sequence ID" value="JAD38370.1"/>
    <property type="molecule type" value="Transcribed_RNA"/>
</dbReference>
<name>A0A0A8ZNP4_ARUDO</name>
<protein>
    <submittedName>
        <fullName evidence="1">Uncharacterized protein</fullName>
    </submittedName>
</protein>